<feature type="chain" id="PRO_5004590574" description="VWFA domain-containing protein" evidence="1">
    <location>
        <begin position="23"/>
        <end position="250"/>
    </location>
</feature>
<proteinExistence type="predicted"/>
<name>T1JLG2_STRMM</name>
<reference evidence="3" key="2">
    <citation type="submission" date="2015-02" db="UniProtKB">
        <authorList>
            <consortium name="EnsemblMetazoa"/>
        </authorList>
    </citation>
    <scope>IDENTIFICATION</scope>
</reference>
<dbReference type="Proteomes" id="UP000014500">
    <property type="component" value="Unassembled WGS sequence"/>
</dbReference>
<dbReference type="InterPro" id="IPR036465">
    <property type="entry name" value="vWFA_dom_sf"/>
</dbReference>
<organism evidence="3 4">
    <name type="scientific">Strigamia maritima</name>
    <name type="common">European centipede</name>
    <name type="synonym">Geophilus maritimus</name>
    <dbReference type="NCBI Taxonomy" id="126957"/>
    <lineage>
        <taxon>Eukaryota</taxon>
        <taxon>Metazoa</taxon>
        <taxon>Ecdysozoa</taxon>
        <taxon>Arthropoda</taxon>
        <taxon>Myriapoda</taxon>
        <taxon>Chilopoda</taxon>
        <taxon>Pleurostigmophora</taxon>
        <taxon>Geophilomorpha</taxon>
        <taxon>Linotaeniidae</taxon>
        <taxon>Strigamia</taxon>
    </lineage>
</organism>
<evidence type="ECO:0000313" key="3">
    <source>
        <dbReference type="EnsemblMetazoa" id="SMAR014692-PA"/>
    </source>
</evidence>
<dbReference type="Gene3D" id="3.40.50.410">
    <property type="entry name" value="von Willebrand factor, type A domain"/>
    <property type="match status" value="1"/>
</dbReference>
<dbReference type="GO" id="GO:0032991">
    <property type="term" value="C:protein-containing complex"/>
    <property type="evidence" value="ECO:0007669"/>
    <property type="project" value="UniProtKB-ARBA"/>
</dbReference>
<feature type="domain" description="VWFA" evidence="2">
    <location>
        <begin position="54"/>
        <end position="226"/>
    </location>
</feature>
<dbReference type="InterPro" id="IPR002035">
    <property type="entry name" value="VWF_A"/>
</dbReference>
<dbReference type="EnsemblMetazoa" id="SMAR014692-RA">
    <property type="protein sequence ID" value="SMAR014692-PA"/>
    <property type="gene ID" value="SMAR014692"/>
</dbReference>
<reference evidence="4" key="1">
    <citation type="submission" date="2011-05" db="EMBL/GenBank/DDBJ databases">
        <authorList>
            <person name="Richards S.R."/>
            <person name="Qu J."/>
            <person name="Jiang H."/>
            <person name="Jhangiani S.N."/>
            <person name="Agravi P."/>
            <person name="Goodspeed R."/>
            <person name="Gross S."/>
            <person name="Mandapat C."/>
            <person name="Jackson L."/>
            <person name="Mathew T."/>
            <person name="Pu L."/>
            <person name="Thornton R."/>
            <person name="Saada N."/>
            <person name="Wilczek-Boney K.B."/>
            <person name="Lee S."/>
            <person name="Kovar C."/>
            <person name="Wu Y."/>
            <person name="Scherer S.E."/>
            <person name="Worley K.C."/>
            <person name="Muzny D.M."/>
            <person name="Gibbs R."/>
        </authorList>
    </citation>
    <scope>NUCLEOTIDE SEQUENCE</scope>
    <source>
        <strain evidence="4">Brora</strain>
    </source>
</reference>
<keyword evidence="4" id="KW-1185">Reference proteome</keyword>
<feature type="signal peptide" evidence="1">
    <location>
        <begin position="1"/>
        <end position="22"/>
    </location>
</feature>
<dbReference type="AlphaFoldDB" id="T1JLG2"/>
<dbReference type="CDD" id="cd00198">
    <property type="entry name" value="vWFA"/>
    <property type="match status" value="1"/>
</dbReference>
<accession>T1JLG2</accession>
<sequence length="250" mass="29232">MSSFFLLVSLICALNLVCPSSSYPHPLIGDYPSAFVRFRSLYETLSMYLKKPTDVVFILDSSKTNMNNYKTSLKFIELNSLLLQRLNANVRIALLTVGSAVKVQFNFQNSYKSITDIFTKVEYKFEYDPDIYEAFLEAYRILKLDQKNGESNRIIFLVSARIDDYRYNIVELVDIFISEKIKFFYLSIGVPKKWNILHFSSGYNYTLHLSSFDVLKEINYILGDTVLKKWDCDFPMFNFHDHENGIYDCK</sequence>
<evidence type="ECO:0000259" key="2">
    <source>
        <dbReference type="PROSITE" id="PS50234"/>
    </source>
</evidence>
<dbReference type="SUPFAM" id="SSF53300">
    <property type="entry name" value="vWA-like"/>
    <property type="match status" value="1"/>
</dbReference>
<evidence type="ECO:0000313" key="4">
    <source>
        <dbReference type="Proteomes" id="UP000014500"/>
    </source>
</evidence>
<evidence type="ECO:0000256" key="1">
    <source>
        <dbReference type="SAM" id="SignalP"/>
    </source>
</evidence>
<protein>
    <recommendedName>
        <fullName evidence="2">VWFA domain-containing protein</fullName>
    </recommendedName>
</protein>
<dbReference type="EMBL" id="JH431715">
    <property type="status" value="NOT_ANNOTATED_CDS"/>
    <property type="molecule type" value="Genomic_DNA"/>
</dbReference>
<dbReference type="Pfam" id="PF00092">
    <property type="entry name" value="VWA"/>
    <property type="match status" value="1"/>
</dbReference>
<dbReference type="SMART" id="SM00327">
    <property type="entry name" value="VWA"/>
    <property type="match status" value="1"/>
</dbReference>
<keyword evidence="1" id="KW-0732">Signal</keyword>
<dbReference type="PROSITE" id="PS50234">
    <property type="entry name" value="VWFA"/>
    <property type="match status" value="1"/>
</dbReference>
<dbReference type="HOGENOM" id="CLU_1112530_0_0_1"/>